<evidence type="ECO:0000256" key="7">
    <source>
        <dbReference type="ARBA" id="ARBA00023139"/>
    </source>
</evidence>
<evidence type="ECO:0000259" key="10">
    <source>
        <dbReference type="Pfam" id="PF12849"/>
    </source>
</evidence>
<evidence type="ECO:0000256" key="4">
    <source>
        <dbReference type="ARBA" id="ARBA00011529"/>
    </source>
</evidence>
<dbReference type="HOGENOM" id="CLU_026228_5_1_9"/>
<dbReference type="GO" id="GO:0005886">
    <property type="term" value="C:plasma membrane"/>
    <property type="evidence" value="ECO:0007669"/>
    <property type="project" value="UniProtKB-SubCell"/>
</dbReference>
<feature type="chain" id="PRO_5039277781" evidence="9">
    <location>
        <begin position="21"/>
        <end position="303"/>
    </location>
</feature>
<comment type="caution">
    <text evidence="11">The sequence shown here is derived from an EMBL/GenBank/DDBJ whole genome shotgun (WGS) entry which is preliminary data.</text>
</comment>
<gene>
    <name evidence="11" type="ORF">N495_01980</name>
</gene>
<comment type="subcellular location">
    <subcellularLocation>
        <location evidence="2">Cell membrane</location>
        <topology evidence="2">Lipid-anchor</topology>
    </subcellularLocation>
</comment>
<dbReference type="RefSeq" id="WP_003487412.1">
    <property type="nucleotide sequence ID" value="NZ_JXSU01000006.1"/>
</dbReference>
<feature type="domain" description="PBP" evidence="10">
    <location>
        <begin position="36"/>
        <end position="289"/>
    </location>
</feature>
<keyword evidence="8" id="KW-0449">Lipoprotein</keyword>
<evidence type="ECO:0000256" key="2">
    <source>
        <dbReference type="ARBA" id="ARBA00004193"/>
    </source>
</evidence>
<evidence type="ECO:0000256" key="5">
    <source>
        <dbReference type="ARBA" id="ARBA00022592"/>
    </source>
</evidence>
<dbReference type="AlphaFoldDB" id="A0A0D1BY89"/>
<evidence type="ECO:0000256" key="9">
    <source>
        <dbReference type="SAM" id="SignalP"/>
    </source>
</evidence>
<dbReference type="Pfam" id="PF12849">
    <property type="entry name" value="PBP_like_2"/>
    <property type="match status" value="1"/>
</dbReference>
<dbReference type="InterPro" id="IPR024370">
    <property type="entry name" value="PBP_domain"/>
</dbReference>
<proteinExistence type="inferred from homology"/>
<keyword evidence="5" id="KW-0592">Phosphate transport</keyword>
<evidence type="ECO:0000256" key="1">
    <source>
        <dbReference type="ARBA" id="ARBA00002841"/>
    </source>
</evidence>
<dbReference type="CDD" id="cd13653">
    <property type="entry name" value="PBP2_phosphate_like_1"/>
    <property type="match status" value="1"/>
</dbReference>
<evidence type="ECO:0000256" key="3">
    <source>
        <dbReference type="ARBA" id="ARBA00008725"/>
    </source>
</evidence>
<dbReference type="OrthoDB" id="9790048at2"/>
<keyword evidence="7" id="KW-0564">Palmitate</keyword>
<comment type="similarity">
    <text evidence="3">Belongs to the PstS family.</text>
</comment>
<evidence type="ECO:0000313" key="11">
    <source>
        <dbReference type="EMBL" id="KIS25370.1"/>
    </source>
</evidence>
<dbReference type="Gene3D" id="3.40.190.10">
    <property type="entry name" value="Periplasmic binding protein-like II"/>
    <property type="match status" value="2"/>
</dbReference>
<evidence type="ECO:0000313" key="12">
    <source>
        <dbReference type="Proteomes" id="UP000032250"/>
    </source>
</evidence>
<evidence type="ECO:0000256" key="6">
    <source>
        <dbReference type="ARBA" id="ARBA00022729"/>
    </source>
</evidence>
<dbReference type="PATRIC" id="fig|1379739.3.peg.703"/>
<dbReference type="SUPFAM" id="SSF53850">
    <property type="entry name" value="Periplasmic binding protein-like II"/>
    <property type="match status" value="1"/>
</dbReference>
<dbReference type="EMBL" id="JXSU01000006">
    <property type="protein sequence ID" value="KIS25370.1"/>
    <property type="molecule type" value="Genomic_DNA"/>
</dbReference>
<sequence length="303" mass="32246">MKKKLGVMLSVLLTSALLFTACGSKQTSNSDEGSSKKESGKIMCIGSSTLAPVVSKAGDTLKSKHGTWKKMNDKLPDENIELAVSSGGSGAGVKAALEKTANFGLISREVSKDEKAKMKEYNEIKLGYDALTLSVNPQNPILKNKKGLTSGEIQRIFSGEAKTWKDVDPSLPANKIVLVVRDAGGGAAKVFQKAVMGDKKVSKDAVQAPSMGALTQKVIENKDAIGYASVGLVDQNKGKLIPMEVDNIAPTKENIASGKYKIARPLLLIKDGKLTGVEQTFVDFLKSEEGLKIIDESGFVSIK</sequence>
<dbReference type="InterPro" id="IPR050811">
    <property type="entry name" value="Phosphate_ABC_transporter"/>
</dbReference>
<keyword evidence="6 9" id="KW-0732">Signal</keyword>
<dbReference type="Proteomes" id="UP000032250">
    <property type="component" value="Unassembled WGS sequence"/>
</dbReference>
<accession>A0A0D1BY89</accession>
<dbReference type="PROSITE" id="PS51257">
    <property type="entry name" value="PROKAR_LIPOPROTEIN"/>
    <property type="match status" value="1"/>
</dbReference>
<comment type="subunit">
    <text evidence="4">The complex is composed of two ATP-binding proteins (PstB), two transmembrane proteins (PstC and PstA) and a solute-binding protein (PstS).</text>
</comment>
<organism evidence="11 12">
    <name type="scientific">Clostridium botulinum B2 450</name>
    <dbReference type="NCBI Taxonomy" id="1379739"/>
    <lineage>
        <taxon>Bacteria</taxon>
        <taxon>Bacillati</taxon>
        <taxon>Bacillota</taxon>
        <taxon>Clostridia</taxon>
        <taxon>Eubacteriales</taxon>
        <taxon>Clostridiaceae</taxon>
        <taxon>Clostridium</taxon>
    </lineage>
</organism>
<dbReference type="PANTHER" id="PTHR30570:SF1">
    <property type="entry name" value="PHOSPHATE-BINDING PROTEIN PSTS"/>
    <property type="match status" value="1"/>
</dbReference>
<dbReference type="PANTHER" id="PTHR30570">
    <property type="entry name" value="PERIPLASMIC PHOSPHATE BINDING COMPONENT OF PHOSPHATE ABC TRANSPORTER"/>
    <property type="match status" value="1"/>
</dbReference>
<reference evidence="11 12" key="1">
    <citation type="submission" date="2014-06" db="EMBL/GenBank/DDBJ databases">
        <title>Genome characterization of distinct group I Clostridium botulinum lineages.</title>
        <authorList>
            <person name="Giordani F."/>
            <person name="Anselmo A."/>
            <person name="Fillo S."/>
            <person name="Palozzi A.M."/>
            <person name="Fortunato A."/>
            <person name="Gentile B."/>
            <person name="Ciammaruconi A."/>
            <person name="Anniballi F."/>
            <person name="De Medici D."/>
            <person name="Lista F."/>
        </authorList>
    </citation>
    <scope>NUCLEOTIDE SEQUENCE [LARGE SCALE GENOMIC DNA]</scope>
    <source>
        <strain evidence="11 12">B2 450</strain>
    </source>
</reference>
<protein>
    <submittedName>
        <fullName evidence="11">ABC transporter substrate-binding protein</fullName>
    </submittedName>
</protein>
<name>A0A0D1BY89_CLOBO</name>
<dbReference type="GO" id="GO:0006817">
    <property type="term" value="P:phosphate ion transport"/>
    <property type="evidence" value="ECO:0007669"/>
    <property type="project" value="UniProtKB-KW"/>
</dbReference>
<evidence type="ECO:0000256" key="8">
    <source>
        <dbReference type="ARBA" id="ARBA00023288"/>
    </source>
</evidence>
<keyword evidence="5" id="KW-0813">Transport</keyword>
<feature type="signal peptide" evidence="9">
    <location>
        <begin position="1"/>
        <end position="20"/>
    </location>
</feature>
<comment type="function">
    <text evidence="1">Part of the ABC transporter complex PstSACB involved in phosphate import.</text>
</comment>